<name>A0A8A3NWD7_9HELO</name>
<evidence type="ECO:0000256" key="1">
    <source>
        <dbReference type="ARBA" id="ARBA00004141"/>
    </source>
</evidence>
<dbReference type="GO" id="GO:0016020">
    <property type="term" value="C:membrane"/>
    <property type="evidence" value="ECO:0007669"/>
    <property type="project" value="UniProtKB-SubCell"/>
</dbReference>
<dbReference type="InterPro" id="IPR035952">
    <property type="entry name" value="Rhomboid-like_sf"/>
</dbReference>
<evidence type="ECO:0000313" key="11">
    <source>
        <dbReference type="Proteomes" id="UP000672032"/>
    </source>
</evidence>
<dbReference type="Pfam" id="PF01694">
    <property type="entry name" value="Rhomboid"/>
    <property type="match status" value="1"/>
</dbReference>
<evidence type="ECO:0000256" key="4">
    <source>
        <dbReference type="ARBA" id="ARBA00022801"/>
    </source>
</evidence>
<feature type="transmembrane region" description="Helical" evidence="8">
    <location>
        <begin position="294"/>
        <end position="316"/>
    </location>
</feature>
<dbReference type="Proteomes" id="UP000672032">
    <property type="component" value="Chromosome 1"/>
</dbReference>
<feature type="transmembrane region" description="Helical" evidence="8">
    <location>
        <begin position="322"/>
        <end position="344"/>
    </location>
</feature>
<evidence type="ECO:0000256" key="7">
    <source>
        <dbReference type="SAM" id="MobiDB-lite"/>
    </source>
</evidence>
<evidence type="ECO:0000256" key="6">
    <source>
        <dbReference type="ARBA" id="ARBA00023136"/>
    </source>
</evidence>
<keyword evidence="11" id="KW-1185">Reference proteome</keyword>
<dbReference type="SUPFAM" id="SSF144091">
    <property type="entry name" value="Rhomboid-like"/>
    <property type="match status" value="1"/>
</dbReference>
<dbReference type="PANTHER" id="PTHR43731">
    <property type="entry name" value="RHOMBOID PROTEASE"/>
    <property type="match status" value="1"/>
</dbReference>
<dbReference type="InterPro" id="IPR050925">
    <property type="entry name" value="Rhomboid_protease_S54"/>
</dbReference>
<evidence type="ECO:0000256" key="8">
    <source>
        <dbReference type="SAM" id="Phobius"/>
    </source>
</evidence>
<protein>
    <recommendedName>
        <fullName evidence="9">Peptidase S54 rhomboid domain-containing protein</fullName>
    </recommendedName>
</protein>
<dbReference type="EMBL" id="CP063405">
    <property type="protein sequence ID" value="QSZ30015.1"/>
    <property type="molecule type" value="Genomic_DNA"/>
</dbReference>
<evidence type="ECO:0000259" key="9">
    <source>
        <dbReference type="Pfam" id="PF01694"/>
    </source>
</evidence>
<feature type="domain" description="Peptidase S54 rhomboid" evidence="9">
    <location>
        <begin position="194"/>
        <end position="346"/>
    </location>
</feature>
<keyword evidence="4" id="KW-0378">Hydrolase</keyword>
<feature type="compositionally biased region" description="Basic and acidic residues" evidence="7">
    <location>
        <begin position="114"/>
        <end position="131"/>
    </location>
</feature>
<comment type="subcellular location">
    <subcellularLocation>
        <location evidence="1">Membrane</location>
        <topology evidence="1">Multi-pass membrane protein</topology>
    </subcellularLocation>
</comment>
<dbReference type="GO" id="GO:0004252">
    <property type="term" value="F:serine-type endopeptidase activity"/>
    <property type="evidence" value="ECO:0007669"/>
    <property type="project" value="InterPro"/>
</dbReference>
<feature type="region of interest" description="Disordered" evidence="7">
    <location>
        <begin position="79"/>
        <end position="136"/>
    </location>
</feature>
<evidence type="ECO:0000313" key="10">
    <source>
        <dbReference type="EMBL" id="QSZ30015.1"/>
    </source>
</evidence>
<organism evidence="10 11">
    <name type="scientific">Monilinia vaccinii-corymbosi</name>
    <dbReference type="NCBI Taxonomy" id="61207"/>
    <lineage>
        <taxon>Eukaryota</taxon>
        <taxon>Fungi</taxon>
        <taxon>Dikarya</taxon>
        <taxon>Ascomycota</taxon>
        <taxon>Pezizomycotina</taxon>
        <taxon>Leotiomycetes</taxon>
        <taxon>Helotiales</taxon>
        <taxon>Sclerotiniaceae</taxon>
        <taxon>Monilinia</taxon>
    </lineage>
</organism>
<feature type="transmembrane region" description="Helical" evidence="8">
    <location>
        <begin position="219"/>
        <end position="248"/>
    </location>
</feature>
<dbReference type="Gene3D" id="1.20.1540.10">
    <property type="entry name" value="Rhomboid-like"/>
    <property type="match status" value="1"/>
</dbReference>
<evidence type="ECO:0000256" key="5">
    <source>
        <dbReference type="ARBA" id="ARBA00022989"/>
    </source>
</evidence>
<keyword evidence="3 8" id="KW-0812">Transmembrane</keyword>
<dbReference type="PANTHER" id="PTHR43731:SF14">
    <property type="entry name" value="PRESENILIN-ASSOCIATED RHOMBOID-LIKE PROTEIN, MITOCHONDRIAL"/>
    <property type="match status" value="1"/>
</dbReference>
<dbReference type="OrthoDB" id="418595at2759"/>
<proteinExistence type="inferred from homology"/>
<sequence>MEFHMRSRLLGLHMRKMSGRPIIQIAFRQISSDCMHMTTQNFSSLSIHASPLVRKSSLLKVVIPPSRFRRFFSPTPLACGSQHRDPASGEASKRKRRQKQLVAIQPQNQRLRRPRDDDDDHHIDRPSDPSGRRYRKPRSSYPLAVLIAVGCTYITLSFNRSPFTEFPLPSFLPKFTPSYLEKNFILSQKNIDEGRIHTLITNSFMHASYPHLFMNMLGLLYIAPLVSPLTFVAVWAGAGIACSLASLYTWKRGLHSNQTHEPSTVAKEGCGASGSICGLITMTAIRYPSLSWQIMFIPISFPGWLLVGGEAIYSILALNYGWHPYIGHAGHLGGTAFGLLASVLGRRFGWRGA</sequence>
<dbReference type="AlphaFoldDB" id="A0A8A3NWD7"/>
<evidence type="ECO:0000256" key="2">
    <source>
        <dbReference type="ARBA" id="ARBA00009045"/>
    </source>
</evidence>
<reference evidence="10" key="1">
    <citation type="submission" date="2020-10" db="EMBL/GenBank/DDBJ databases">
        <title>Genome Sequence of Monilinia vaccinii-corymbosi Sheds Light on Mummy Berry Disease Infection of Blueberry and Mating Type.</title>
        <authorList>
            <person name="Yow A.G."/>
            <person name="Zhang Y."/>
            <person name="Bansal K."/>
            <person name="Eacker S.M."/>
            <person name="Sullivan S."/>
            <person name="Liachko I."/>
            <person name="Cubeta M.A."/>
            <person name="Rollins J.A."/>
            <person name="Ashrafi H."/>
        </authorList>
    </citation>
    <scope>NUCLEOTIDE SEQUENCE</scope>
    <source>
        <strain evidence="10">RL-1</strain>
    </source>
</reference>
<accession>A0A8A3NWD7</accession>
<gene>
    <name evidence="10" type="ORF">DSL72_004533</name>
</gene>
<feature type="transmembrane region" description="Helical" evidence="8">
    <location>
        <begin position="140"/>
        <end position="158"/>
    </location>
</feature>
<keyword evidence="6 8" id="KW-0472">Membrane</keyword>
<dbReference type="InterPro" id="IPR022764">
    <property type="entry name" value="Peptidase_S54_rhomboid_dom"/>
</dbReference>
<keyword evidence="5 8" id="KW-1133">Transmembrane helix</keyword>
<comment type="similarity">
    <text evidence="2">Belongs to the peptidase S54 family.</text>
</comment>
<evidence type="ECO:0000256" key="3">
    <source>
        <dbReference type="ARBA" id="ARBA00022692"/>
    </source>
</evidence>